<feature type="transmembrane region" description="Helical" evidence="1">
    <location>
        <begin position="33"/>
        <end position="51"/>
    </location>
</feature>
<dbReference type="RefSeq" id="WP_150806077.1">
    <property type="nucleotide sequence ID" value="NZ_CABVHY010000027.1"/>
</dbReference>
<gene>
    <name evidence="2" type="ORF">PS723_04773</name>
</gene>
<dbReference type="AlphaFoldDB" id="A0A5E7EPF0"/>
<sequence>MSNLPPASPEHPEAFAQVIAVPKLMQWRTPSRWPRYGLVAVLLAISGFAVWSSITTGRLGQEAIASSVLSDHYTSAATAVAAAESLERLYRLDTGSASTSSFQRSRAGDDSCT</sequence>
<evidence type="ECO:0000313" key="3">
    <source>
        <dbReference type="Proteomes" id="UP000379480"/>
    </source>
</evidence>
<accession>A0A5E7EPF0</accession>
<dbReference type="EMBL" id="CABVHY010000027">
    <property type="protein sequence ID" value="VVO28227.1"/>
    <property type="molecule type" value="Genomic_DNA"/>
</dbReference>
<evidence type="ECO:0000313" key="2">
    <source>
        <dbReference type="EMBL" id="VVO28227.1"/>
    </source>
</evidence>
<name>A0A5E7EPF0_PSEFL</name>
<evidence type="ECO:0000256" key="1">
    <source>
        <dbReference type="SAM" id="Phobius"/>
    </source>
</evidence>
<dbReference type="Proteomes" id="UP000379480">
    <property type="component" value="Unassembled WGS sequence"/>
</dbReference>
<keyword evidence="1" id="KW-1133">Transmembrane helix</keyword>
<proteinExistence type="predicted"/>
<organism evidence="2 3">
    <name type="scientific">Pseudomonas fluorescens</name>
    <dbReference type="NCBI Taxonomy" id="294"/>
    <lineage>
        <taxon>Bacteria</taxon>
        <taxon>Pseudomonadati</taxon>
        <taxon>Pseudomonadota</taxon>
        <taxon>Gammaproteobacteria</taxon>
        <taxon>Pseudomonadales</taxon>
        <taxon>Pseudomonadaceae</taxon>
        <taxon>Pseudomonas</taxon>
    </lineage>
</organism>
<protein>
    <submittedName>
        <fullName evidence="2">Uncharacterized protein</fullName>
    </submittedName>
</protein>
<reference evidence="2 3" key="1">
    <citation type="submission" date="2019-09" db="EMBL/GenBank/DDBJ databases">
        <authorList>
            <person name="Chandra G."/>
            <person name="Truman W A."/>
        </authorList>
    </citation>
    <scope>NUCLEOTIDE SEQUENCE [LARGE SCALE GENOMIC DNA]</scope>
    <source>
        <strain evidence="2">PS723</strain>
    </source>
</reference>
<keyword evidence="1" id="KW-0812">Transmembrane</keyword>
<keyword evidence="1" id="KW-0472">Membrane</keyword>